<dbReference type="PANTHER" id="PTHR10211">
    <property type="entry name" value="DEOXYRIBODIPYRIMIDINE PHOTOLYASE"/>
    <property type="match status" value="1"/>
</dbReference>
<evidence type="ECO:0000256" key="2">
    <source>
        <dbReference type="ARBA" id="ARBA00006409"/>
    </source>
</evidence>
<dbReference type="SUPFAM" id="SSF48173">
    <property type="entry name" value="Cryptochrome/photolyase FAD-binding domain"/>
    <property type="match status" value="1"/>
</dbReference>
<comment type="caution">
    <text evidence="13">The sequence shown here is derived from an EMBL/GenBank/DDBJ whole genome shotgun (WGS) entry which is preliminary data.</text>
</comment>
<dbReference type="InterPro" id="IPR036134">
    <property type="entry name" value="Crypto/Photolyase_FAD-like_sf"/>
</dbReference>
<protein>
    <recommendedName>
        <fullName evidence="4">Deoxyribodipyrimidine photo-lyase</fullName>
        <ecNumber evidence="3">4.1.99.3</ecNumber>
    </recommendedName>
    <alternativeName>
        <fullName evidence="11">DNA photolyase</fullName>
    </alternativeName>
</protein>
<name>A0A7J7GLT3_CAMSI</name>
<dbReference type="EMBL" id="JACBKZ010000010">
    <property type="protein sequence ID" value="KAF5940851.1"/>
    <property type="molecule type" value="Genomic_DNA"/>
</dbReference>
<reference evidence="14" key="1">
    <citation type="journal article" date="2020" name="Nat. Commun.">
        <title>Genome assembly of wild tea tree DASZ reveals pedigree and selection history of tea varieties.</title>
        <authorList>
            <person name="Zhang W."/>
            <person name="Zhang Y."/>
            <person name="Qiu H."/>
            <person name="Guo Y."/>
            <person name="Wan H."/>
            <person name="Zhang X."/>
            <person name="Scossa F."/>
            <person name="Alseekh S."/>
            <person name="Zhang Q."/>
            <person name="Wang P."/>
            <person name="Xu L."/>
            <person name="Schmidt M.H."/>
            <person name="Jia X."/>
            <person name="Li D."/>
            <person name="Zhu A."/>
            <person name="Guo F."/>
            <person name="Chen W."/>
            <person name="Ni D."/>
            <person name="Usadel B."/>
            <person name="Fernie A.R."/>
            <person name="Wen W."/>
        </authorList>
    </citation>
    <scope>NUCLEOTIDE SEQUENCE [LARGE SCALE GENOMIC DNA]</scope>
    <source>
        <strain evidence="14">cv. G240</strain>
    </source>
</reference>
<dbReference type="GO" id="GO:0000719">
    <property type="term" value="P:photoreactive repair"/>
    <property type="evidence" value="ECO:0007669"/>
    <property type="project" value="TreeGrafter"/>
</dbReference>
<keyword evidence="9" id="KW-0234">DNA repair</keyword>
<gene>
    <name evidence="13" type="ORF">HYC85_022018</name>
</gene>
<dbReference type="InterPro" id="IPR032673">
    <property type="entry name" value="DNA_photolyase_2_CS"/>
</dbReference>
<dbReference type="GO" id="GO:0003904">
    <property type="term" value="F:deoxyribodipyrimidine photo-lyase activity"/>
    <property type="evidence" value="ECO:0007669"/>
    <property type="project" value="UniProtKB-EC"/>
</dbReference>
<dbReference type="InterPro" id="IPR052219">
    <property type="entry name" value="Photolyase_Class-2"/>
</dbReference>
<evidence type="ECO:0000256" key="11">
    <source>
        <dbReference type="ARBA" id="ARBA00031671"/>
    </source>
</evidence>
<evidence type="ECO:0000256" key="3">
    <source>
        <dbReference type="ARBA" id="ARBA00013149"/>
    </source>
</evidence>
<keyword evidence="14" id="KW-1185">Reference proteome</keyword>
<keyword evidence="6" id="KW-0227">DNA damage</keyword>
<keyword evidence="8" id="KW-0238">DNA-binding</keyword>
<organism evidence="13 14">
    <name type="scientific">Camellia sinensis</name>
    <name type="common">Tea plant</name>
    <name type="synonym">Thea sinensis</name>
    <dbReference type="NCBI Taxonomy" id="4442"/>
    <lineage>
        <taxon>Eukaryota</taxon>
        <taxon>Viridiplantae</taxon>
        <taxon>Streptophyta</taxon>
        <taxon>Embryophyta</taxon>
        <taxon>Tracheophyta</taxon>
        <taxon>Spermatophyta</taxon>
        <taxon>Magnoliopsida</taxon>
        <taxon>eudicotyledons</taxon>
        <taxon>Gunneridae</taxon>
        <taxon>Pentapetalae</taxon>
        <taxon>asterids</taxon>
        <taxon>Ericales</taxon>
        <taxon>Theaceae</taxon>
        <taxon>Camellia</taxon>
    </lineage>
</organism>
<dbReference type="EC" id="4.1.99.3" evidence="3"/>
<evidence type="ECO:0000256" key="10">
    <source>
        <dbReference type="ARBA" id="ARBA00023239"/>
    </source>
</evidence>
<keyword evidence="10" id="KW-0456">Lyase</keyword>
<evidence type="ECO:0000256" key="12">
    <source>
        <dbReference type="ARBA" id="ARBA00033999"/>
    </source>
</evidence>
<dbReference type="FunFam" id="1.10.579.10:FF:000002">
    <property type="entry name" value="Deoxyribodipyrimidine photolyase"/>
    <property type="match status" value="1"/>
</dbReference>
<accession>A0A7J7GLT3</accession>
<comment type="catalytic activity">
    <reaction evidence="12">
        <text>cyclobutadipyrimidine (in DNA) = 2 pyrimidine residues (in DNA).</text>
        <dbReference type="EC" id="4.1.99.3"/>
    </reaction>
</comment>
<evidence type="ECO:0000256" key="6">
    <source>
        <dbReference type="ARBA" id="ARBA00022763"/>
    </source>
</evidence>
<reference evidence="13 14" key="2">
    <citation type="submission" date="2020-07" db="EMBL/GenBank/DDBJ databases">
        <title>Genome assembly of wild tea tree DASZ reveals pedigree and selection history of tea varieties.</title>
        <authorList>
            <person name="Zhang W."/>
        </authorList>
    </citation>
    <scope>NUCLEOTIDE SEQUENCE [LARGE SCALE GENOMIC DNA]</scope>
    <source>
        <strain evidence="14">cv. G240</strain>
        <tissue evidence="13">Leaf</tissue>
    </source>
</reference>
<dbReference type="PROSITE" id="PS01084">
    <property type="entry name" value="DNA_PHOTOLYASES_2_2"/>
    <property type="match status" value="1"/>
</dbReference>
<proteinExistence type="inferred from homology"/>
<evidence type="ECO:0000256" key="9">
    <source>
        <dbReference type="ARBA" id="ARBA00023204"/>
    </source>
</evidence>
<evidence type="ECO:0000256" key="5">
    <source>
        <dbReference type="ARBA" id="ARBA00022630"/>
    </source>
</evidence>
<dbReference type="GO" id="GO:0003677">
    <property type="term" value="F:DNA binding"/>
    <property type="evidence" value="ECO:0007669"/>
    <property type="project" value="UniProtKB-KW"/>
</dbReference>
<sequence length="108" mass="12771">MYWAKKILEWTSGPKDALAISIYLNDKYEIGRRDPNGYVGCMWSICGVHDQGWQERPVFGKIRYMNYTSCKRKFDVDGYIAYVKRLVGEIKKRKAETLLNEKKKELRI</sequence>
<comment type="cofactor">
    <cofactor evidence="1">
        <name>FAD</name>
        <dbReference type="ChEBI" id="CHEBI:57692"/>
    </cofactor>
</comment>
<evidence type="ECO:0000256" key="7">
    <source>
        <dbReference type="ARBA" id="ARBA00022827"/>
    </source>
</evidence>
<keyword evidence="5" id="KW-0285">Flavoprotein</keyword>
<dbReference type="Gene3D" id="1.10.579.10">
    <property type="entry name" value="DNA Cyclobutane Dipyrimidine Photolyase, subunit A, domain 3"/>
    <property type="match status" value="1"/>
</dbReference>
<dbReference type="PANTHER" id="PTHR10211:SF0">
    <property type="entry name" value="DEOXYRIBODIPYRIMIDINE PHOTO-LYASE"/>
    <property type="match status" value="1"/>
</dbReference>
<keyword evidence="7" id="KW-0274">FAD</keyword>
<evidence type="ECO:0000256" key="8">
    <source>
        <dbReference type="ARBA" id="ARBA00023125"/>
    </source>
</evidence>
<evidence type="ECO:0000313" key="14">
    <source>
        <dbReference type="Proteomes" id="UP000593564"/>
    </source>
</evidence>
<evidence type="ECO:0000256" key="1">
    <source>
        <dbReference type="ARBA" id="ARBA00001974"/>
    </source>
</evidence>
<evidence type="ECO:0000313" key="13">
    <source>
        <dbReference type="EMBL" id="KAF5940851.1"/>
    </source>
</evidence>
<dbReference type="AlphaFoldDB" id="A0A7J7GLT3"/>
<comment type="similarity">
    <text evidence="2">Belongs to the DNA photolyase class-2 family.</text>
</comment>
<dbReference type="Proteomes" id="UP000593564">
    <property type="component" value="Unassembled WGS sequence"/>
</dbReference>
<evidence type="ECO:0000256" key="4">
    <source>
        <dbReference type="ARBA" id="ARBA00014046"/>
    </source>
</evidence>